<proteinExistence type="predicted"/>
<sequence length="382" mass="45884">MKFINRFDNWQTDLLELRENKYMREKISDTFISIFYNPATHILHLHQLLEKTPDQVLVHLKLLKKYIRENKLEPDILSITSDQGNEYKGSFQEYLFQHGVQQRIVLFDDLQLSQINVMCRYIRQRIQKAVQEKYEEIQDANELEDGQLILEQEDITDIINKFIKFHNFEKKTVDFKKPPVEVTREDVQFLNNKKSIQNQDFQEFHNFKIGQLVHVLLKRDKLEKQRVRKWSQGTYKIVYKIGSFYQLIPQPFDYNQYAETFKLNDQNQPFSCPVYFRKCYQIKDATKESKLYYSYELENTNFYTFDKILNITNKDGKKVKLEDLGTASKMQIQITRKGKPTKFYIKPYQIKTQDRAIITPVEESYFTNQPMPANYIPAFQMI</sequence>
<name>A0AA86N737_9EUKA</name>
<dbReference type="EMBL" id="CATOUU010000042">
    <property type="protein sequence ID" value="CAI9914048.1"/>
    <property type="molecule type" value="Genomic_DNA"/>
</dbReference>
<dbReference type="EMBL" id="CAXDID020000557">
    <property type="protein sequence ID" value="CAL6102633.1"/>
    <property type="molecule type" value="Genomic_DNA"/>
</dbReference>
<evidence type="ECO:0000313" key="2">
    <source>
        <dbReference type="EMBL" id="CAI9914048.1"/>
    </source>
</evidence>
<feature type="domain" description="Integrase catalytic" evidence="1">
    <location>
        <begin position="1"/>
        <end position="187"/>
    </location>
</feature>
<reference evidence="2" key="1">
    <citation type="submission" date="2023-06" db="EMBL/GenBank/DDBJ databases">
        <authorList>
            <person name="Kurt Z."/>
        </authorList>
    </citation>
    <scope>NUCLEOTIDE SEQUENCE</scope>
</reference>
<protein>
    <recommendedName>
        <fullName evidence="1">Integrase catalytic domain-containing protein</fullName>
    </recommendedName>
</protein>
<dbReference type="EMBL" id="CAXDID020000485">
    <property type="protein sequence ID" value="CAL6096410.1"/>
    <property type="molecule type" value="Genomic_DNA"/>
</dbReference>
<accession>A0AA86N737</accession>
<dbReference type="GO" id="GO:0015074">
    <property type="term" value="P:DNA integration"/>
    <property type="evidence" value="ECO:0007669"/>
    <property type="project" value="InterPro"/>
</dbReference>
<evidence type="ECO:0000313" key="7">
    <source>
        <dbReference type="EMBL" id="CAL6102633.1"/>
    </source>
</evidence>
<organism evidence="2">
    <name type="scientific">Hexamita inflata</name>
    <dbReference type="NCBI Taxonomy" id="28002"/>
    <lineage>
        <taxon>Eukaryota</taxon>
        <taxon>Metamonada</taxon>
        <taxon>Diplomonadida</taxon>
        <taxon>Hexamitidae</taxon>
        <taxon>Hexamitinae</taxon>
        <taxon>Hexamita</taxon>
    </lineage>
</organism>
<dbReference type="PROSITE" id="PS50994">
    <property type="entry name" value="INTEGRASE"/>
    <property type="match status" value="1"/>
</dbReference>
<dbReference type="AlphaFoldDB" id="A0AA86N737"/>
<reference evidence="5 8" key="2">
    <citation type="submission" date="2024-07" db="EMBL/GenBank/DDBJ databases">
        <authorList>
            <person name="Akdeniz Z."/>
        </authorList>
    </citation>
    <scope>NUCLEOTIDE SEQUENCE [LARGE SCALE GENOMIC DNA]</scope>
</reference>
<dbReference type="EMBL" id="CATOUU010000466">
    <property type="protein sequence ID" value="CAI9930933.1"/>
    <property type="molecule type" value="Genomic_DNA"/>
</dbReference>
<keyword evidence="8" id="KW-1185">Reference proteome</keyword>
<dbReference type="Proteomes" id="UP001642409">
    <property type="component" value="Unassembled WGS sequence"/>
</dbReference>
<evidence type="ECO:0000313" key="8">
    <source>
        <dbReference type="Proteomes" id="UP001642409"/>
    </source>
</evidence>
<dbReference type="EMBL" id="CATOUU010001110">
    <property type="protein sequence ID" value="CAI9972495.1"/>
    <property type="molecule type" value="Genomic_DNA"/>
</dbReference>
<evidence type="ECO:0000313" key="3">
    <source>
        <dbReference type="EMBL" id="CAI9930933.1"/>
    </source>
</evidence>
<comment type="caution">
    <text evidence="2">The sequence shown here is derived from an EMBL/GenBank/DDBJ whole genome shotgun (WGS) entry which is preliminary data.</text>
</comment>
<evidence type="ECO:0000313" key="6">
    <source>
        <dbReference type="EMBL" id="CAL6096410.1"/>
    </source>
</evidence>
<gene>
    <name evidence="2" type="ORF">HINF_LOCUS1693</name>
    <name evidence="3" type="ORF">HINF_LOCUS18578</name>
    <name evidence="5" type="ORF">HINF_LOCUS23063</name>
    <name evidence="4" type="ORF">HINF_LOCUS60140</name>
    <name evidence="6" type="ORF">HINF_LOCUS68417</name>
    <name evidence="7" type="ORF">HINF_LOCUS71759</name>
</gene>
<evidence type="ECO:0000313" key="4">
    <source>
        <dbReference type="EMBL" id="CAI9972495.1"/>
    </source>
</evidence>
<dbReference type="EMBL" id="CAXDID020000065">
    <property type="protein sequence ID" value="CAL6011938.1"/>
    <property type="molecule type" value="Genomic_DNA"/>
</dbReference>
<dbReference type="InterPro" id="IPR001584">
    <property type="entry name" value="Integrase_cat-core"/>
</dbReference>
<evidence type="ECO:0000259" key="1">
    <source>
        <dbReference type="PROSITE" id="PS50994"/>
    </source>
</evidence>
<evidence type="ECO:0000313" key="5">
    <source>
        <dbReference type="EMBL" id="CAL6011938.1"/>
    </source>
</evidence>